<evidence type="ECO:0000256" key="1">
    <source>
        <dbReference type="ARBA" id="ARBA00006157"/>
    </source>
</evidence>
<evidence type="ECO:0000256" key="2">
    <source>
        <dbReference type="ARBA" id="ARBA00023015"/>
    </source>
</evidence>
<evidence type="ECO:0000256" key="4">
    <source>
        <dbReference type="ARBA" id="ARBA00023163"/>
    </source>
</evidence>
<keyword evidence="7" id="KW-1185">Reference proteome</keyword>
<gene>
    <name evidence="6" type="ORF">AB204_02180</name>
</gene>
<comment type="similarity">
    <text evidence="1">Belongs to the ner transcriptional regulatory family.</text>
</comment>
<evidence type="ECO:0000313" key="7">
    <source>
        <dbReference type="Proteomes" id="UP000036277"/>
    </source>
</evidence>
<dbReference type="PATRIC" id="fig|880157.4.peg.455"/>
<keyword evidence="4" id="KW-0804">Transcription</keyword>
<evidence type="ECO:0000313" key="6">
    <source>
        <dbReference type="EMBL" id="KMJ46655.1"/>
    </source>
</evidence>
<dbReference type="EMBL" id="LFCV01000013">
    <property type="protein sequence ID" value="KMJ46655.1"/>
    <property type="molecule type" value="Genomic_DNA"/>
</dbReference>
<dbReference type="InterPro" id="IPR038722">
    <property type="entry name" value="Ner_HTH_dom"/>
</dbReference>
<dbReference type="SUPFAM" id="SSF47413">
    <property type="entry name" value="lambda repressor-like DNA-binding domains"/>
    <property type="match status" value="1"/>
</dbReference>
<dbReference type="Gene3D" id="1.10.260.40">
    <property type="entry name" value="lambda repressor-like DNA-binding domains"/>
    <property type="match status" value="1"/>
</dbReference>
<keyword evidence="2" id="KW-0805">Transcription regulation</keyword>
<reference evidence="6 7" key="1">
    <citation type="submission" date="2015-06" db="EMBL/GenBank/DDBJ databases">
        <title>Draft Whole-Genome Sequence of the Entomopathogenic Bacterium Xenorhabdus khoisanae.</title>
        <authorList>
            <person name="Naidoo S."/>
            <person name="Featherston J."/>
            <person name="Gray V.M."/>
        </authorList>
    </citation>
    <scope>NUCLEOTIDE SEQUENCE [LARGE SCALE GENOMIC DNA]</scope>
    <source>
        <strain evidence="6 7">MCB</strain>
    </source>
</reference>
<evidence type="ECO:0000259" key="5">
    <source>
        <dbReference type="Pfam" id="PF13693"/>
    </source>
</evidence>
<dbReference type="Pfam" id="PF13693">
    <property type="entry name" value="HTH_35"/>
    <property type="match status" value="1"/>
</dbReference>
<dbReference type="STRING" id="880157.AB204_02180"/>
<accession>A0A0J5IU03</accession>
<protein>
    <recommendedName>
        <fullName evidence="5">Ner winged helix-turn-helix DNA-binding domain-containing protein</fullName>
    </recommendedName>
</protein>
<dbReference type="GO" id="GO:0003677">
    <property type="term" value="F:DNA binding"/>
    <property type="evidence" value="ECO:0007669"/>
    <property type="project" value="UniProtKB-KW"/>
</dbReference>
<comment type="caution">
    <text evidence="6">The sequence shown here is derived from an EMBL/GenBank/DDBJ whole genome shotgun (WGS) entry which is preliminary data.</text>
</comment>
<proteinExistence type="inferred from homology"/>
<dbReference type="InterPro" id="IPR010982">
    <property type="entry name" value="Lambda_DNA-bd_dom_sf"/>
</dbReference>
<keyword evidence="3" id="KW-0238">DNA-binding</keyword>
<sequence length="72" mass="8117">MKSDWHPADIVAAVRKTGISLSELSRRSGLSSATLQNAIHRRYPKGQRLIAEHIGVHPSEIWPSRYEGKIQK</sequence>
<name>A0A0J5IU03_9GAMM</name>
<evidence type="ECO:0000256" key="3">
    <source>
        <dbReference type="ARBA" id="ARBA00023125"/>
    </source>
</evidence>
<dbReference type="AlphaFoldDB" id="A0A0J5IU03"/>
<dbReference type="OrthoDB" id="5405994at2"/>
<organism evidence="6 7">
    <name type="scientific">Xenorhabdus khoisanae</name>
    <dbReference type="NCBI Taxonomy" id="880157"/>
    <lineage>
        <taxon>Bacteria</taxon>
        <taxon>Pseudomonadati</taxon>
        <taxon>Pseudomonadota</taxon>
        <taxon>Gammaproteobacteria</taxon>
        <taxon>Enterobacterales</taxon>
        <taxon>Morganellaceae</taxon>
        <taxon>Xenorhabdus</taxon>
    </lineage>
</organism>
<dbReference type="RefSeq" id="WP_047961736.1">
    <property type="nucleotide sequence ID" value="NZ_CAWMBG010000013.1"/>
</dbReference>
<feature type="domain" description="Ner winged helix-turn-helix DNA-binding" evidence="5">
    <location>
        <begin position="4"/>
        <end position="69"/>
    </location>
</feature>
<dbReference type="Proteomes" id="UP000036277">
    <property type="component" value="Unassembled WGS sequence"/>
</dbReference>